<keyword evidence="1" id="KW-0812">Transmembrane</keyword>
<keyword evidence="1" id="KW-0472">Membrane</keyword>
<dbReference type="OrthoDB" id="1738567at2759"/>
<dbReference type="Proteomes" id="UP000655225">
    <property type="component" value="Unassembled WGS sequence"/>
</dbReference>
<keyword evidence="3" id="KW-1185">Reference proteome</keyword>
<reference evidence="2 3" key="1">
    <citation type="submission" date="2020-04" db="EMBL/GenBank/DDBJ databases">
        <title>Plant Genome Project.</title>
        <authorList>
            <person name="Zhang R.-G."/>
        </authorList>
    </citation>
    <scope>NUCLEOTIDE SEQUENCE [LARGE SCALE GENOMIC DNA]</scope>
    <source>
        <strain evidence="2">YNK0</strain>
        <tissue evidence="2">Leaf</tissue>
    </source>
</reference>
<sequence length="229" mass="25388">MKVFLTVNIEFKWIRYWLSLLAILPLVPGSLSNRACRLTFMSSTCSSLYSLYPLKYLEEPCVWVESNTTTLSRLTSHAEIGLGFLFNYFSILVATQHNTNIHYWQSNGDAIAAETAMATTPLPEQQEPAIYPEDVSSSAWHNSGSIGPFFAVISVLTVLAVLSCLLGRVCGKQAVDPLENIRHEGCLGWVRRKWSRYIAGDAEMRVEVVAAKEGNGKAQDSDPPHPPPV</sequence>
<feature type="transmembrane region" description="Helical" evidence="1">
    <location>
        <begin position="146"/>
        <end position="166"/>
    </location>
</feature>
<keyword evidence="1" id="KW-1133">Transmembrane helix</keyword>
<dbReference type="AlphaFoldDB" id="A0A834ZLU2"/>
<accession>A0A834ZLU2</accession>
<dbReference type="PANTHER" id="PTHR33429:SF23">
    <property type="entry name" value="OS02G0709350 PROTEIN"/>
    <property type="match status" value="1"/>
</dbReference>
<name>A0A834ZLU2_TETSI</name>
<dbReference type="PANTHER" id="PTHR33429">
    <property type="entry name" value="OS02G0708000 PROTEIN-RELATED"/>
    <property type="match status" value="1"/>
</dbReference>
<organism evidence="2 3">
    <name type="scientific">Tetracentron sinense</name>
    <name type="common">Spur-leaf</name>
    <dbReference type="NCBI Taxonomy" id="13715"/>
    <lineage>
        <taxon>Eukaryota</taxon>
        <taxon>Viridiplantae</taxon>
        <taxon>Streptophyta</taxon>
        <taxon>Embryophyta</taxon>
        <taxon>Tracheophyta</taxon>
        <taxon>Spermatophyta</taxon>
        <taxon>Magnoliopsida</taxon>
        <taxon>Trochodendrales</taxon>
        <taxon>Trochodendraceae</taxon>
        <taxon>Tetracentron</taxon>
    </lineage>
</organism>
<evidence type="ECO:0000256" key="1">
    <source>
        <dbReference type="SAM" id="Phobius"/>
    </source>
</evidence>
<dbReference type="EMBL" id="JABCRI010000004">
    <property type="protein sequence ID" value="KAF8407925.1"/>
    <property type="molecule type" value="Genomic_DNA"/>
</dbReference>
<protein>
    <submittedName>
        <fullName evidence="2">Uncharacterized protein</fullName>
    </submittedName>
</protein>
<comment type="caution">
    <text evidence="2">The sequence shown here is derived from an EMBL/GenBank/DDBJ whole genome shotgun (WGS) entry which is preliminary data.</text>
</comment>
<evidence type="ECO:0000313" key="3">
    <source>
        <dbReference type="Proteomes" id="UP000655225"/>
    </source>
</evidence>
<proteinExistence type="predicted"/>
<gene>
    <name evidence="2" type="ORF">HHK36_007065</name>
</gene>
<evidence type="ECO:0000313" key="2">
    <source>
        <dbReference type="EMBL" id="KAF8407925.1"/>
    </source>
</evidence>